<dbReference type="EMBL" id="ML121536">
    <property type="protein sequence ID" value="RPB26052.1"/>
    <property type="molecule type" value="Genomic_DNA"/>
</dbReference>
<dbReference type="GO" id="GO:0006355">
    <property type="term" value="P:regulation of DNA-templated transcription"/>
    <property type="evidence" value="ECO:0007669"/>
    <property type="project" value="TreeGrafter"/>
</dbReference>
<feature type="compositionally biased region" description="Basic and acidic residues" evidence="5">
    <location>
        <begin position="88"/>
        <end position="104"/>
    </location>
</feature>
<dbReference type="SUPFAM" id="SSF57903">
    <property type="entry name" value="FYVE/PHD zinc finger"/>
    <property type="match status" value="1"/>
</dbReference>
<feature type="compositionally biased region" description="Polar residues" evidence="5">
    <location>
        <begin position="478"/>
        <end position="489"/>
    </location>
</feature>
<dbReference type="InterPro" id="IPR001965">
    <property type="entry name" value="Znf_PHD"/>
</dbReference>
<dbReference type="SUPFAM" id="SSF82199">
    <property type="entry name" value="SET domain"/>
    <property type="match status" value="1"/>
</dbReference>
<feature type="region of interest" description="Disordered" evidence="5">
    <location>
        <begin position="1"/>
        <end position="25"/>
    </location>
</feature>
<dbReference type="SMART" id="SM00249">
    <property type="entry name" value="PHD"/>
    <property type="match status" value="1"/>
</dbReference>
<evidence type="ECO:0000256" key="5">
    <source>
        <dbReference type="SAM" id="MobiDB-lite"/>
    </source>
</evidence>
<dbReference type="STRING" id="1051890.A0A3N4LY10"/>
<dbReference type="Pfam" id="PF20826">
    <property type="entry name" value="PHD_5"/>
    <property type="match status" value="1"/>
</dbReference>
<dbReference type="PANTHER" id="PTHR46462">
    <property type="entry name" value="UPSET, ISOFORM A"/>
    <property type="match status" value="1"/>
</dbReference>
<evidence type="ECO:0000259" key="6">
    <source>
        <dbReference type="SMART" id="SM00249"/>
    </source>
</evidence>
<dbReference type="InterPro" id="IPR013083">
    <property type="entry name" value="Znf_RING/FYVE/PHD"/>
</dbReference>
<organism evidence="7 8">
    <name type="scientific">Terfezia boudieri ATCC MYA-4762</name>
    <dbReference type="NCBI Taxonomy" id="1051890"/>
    <lineage>
        <taxon>Eukaryota</taxon>
        <taxon>Fungi</taxon>
        <taxon>Dikarya</taxon>
        <taxon>Ascomycota</taxon>
        <taxon>Pezizomycotina</taxon>
        <taxon>Pezizomycetes</taxon>
        <taxon>Pezizales</taxon>
        <taxon>Pezizaceae</taxon>
        <taxon>Terfezia</taxon>
    </lineage>
</organism>
<dbReference type="Proteomes" id="UP000267821">
    <property type="component" value="Unassembled WGS sequence"/>
</dbReference>
<feature type="region of interest" description="Disordered" evidence="5">
    <location>
        <begin position="467"/>
        <end position="525"/>
    </location>
</feature>
<dbReference type="OrthoDB" id="20872at2759"/>
<evidence type="ECO:0000313" key="8">
    <source>
        <dbReference type="Proteomes" id="UP000267821"/>
    </source>
</evidence>
<dbReference type="GO" id="GO:0008270">
    <property type="term" value="F:zinc ion binding"/>
    <property type="evidence" value="ECO:0007669"/>
    <property type="project" value="UniProtKB-KW"/>
</dbReference>
<protein>
    <recommendedName>
        <fullName evidence="6">Zinc finger PHD-type domain-containing protein</fullName>
    </recommendedName>
</protein>
<feature type="compositionally biased region" description="Polar residues" evidence="5">
    <location>
        <begin position="163"/>
        <end position="177"/>
    </location>
</feature>
<feature type="region of interest" description="Disordered" evidence="5">
    <location>
        <begin position="684"/>
        <end position="870"/>
    </location>
</feature>
<dbReference type="InterPro" id="IPR011011">
    <property type="entry name" value="Znf_FYVE_PHD"/>
</dbReference>
<dbReference type="CDD" id="cd15550">
    <property type="entry name" value="PHD_MLL5"/>
    <property type="match status" value="1"/>
</dbReference>
<feature type="compositionally biased region" description="Low complexity" evidence="5">
    <location>
        <begin position="505"/>
        <end position="514"/>
    </location>
</feature>
<feature type="region of interest" description="Disordered" evidence="5">
    <location>
        <begin position="88"/>
        <end position="182"/>
    </location>
</feature>
<dbReference type="Gene3D" id="2.170.270.10">
    <property type="entry name" value="SET domain"/>
    <property type="match status" value="1"/>
</dbReference>
<keyword evidence="4" id="KW-0156">Chromatin regulator</keyword>
<dbReference type="PROSITE" id="PS01359">
    <property type="entry name" value="ZF_PHD_1"/>
    <property type="match status" value="1"/>
</dbReference>
<evidence type="ECO:0000256" key="4">
    <source>
        <dbReference type="ARBA" id="ARBA00022853"/>
    </source>
</evidence>
<dbReference type="InterPro" id="IPR046341">
    <property type="entry name" value="SET_dom_sf"/>
</dbReference>
<evidence type="ECO:0000256" key="2">
    <source>
        <dbReference type="ARBA" id="ARBA00022771"/>
    </source>
</evidence>
<dbReference type="InParanoid" id="A0A3N4LY10"/>
<dbReference type="GO" id="GO:0006325">
    <property type="term" value="P:chromatin organization"/>
    <property type="evidence" value="ECO:0007669"/>
    <property type="project" value="UniProtKB-KW"/>
</dbReference>
<dbReference type="AlphaFoldDB" id="A0A3N4LY10"/>
<accession>A0A3N4LY10</accession>
<evidence type="ECO:0000256" key="3">
    <source>
        <dbReference type="ARBA" id="ARBA00022833"/>
    </source>
</evidence>
<feature type="compositionally biased region" description="Polar residues" evidence="5">
    <location>
        <begin position="860"/>
        <end position="870"/>
    </location>
</feature>
<dbReference type="Gene3D" id="3.30.40.10">
    <property type="entry name" value="Zinc/RING finger domain, C3HC4 (zinc finger)"/>
    <property type="match status" value="1"/>
</dbReference>
<keyword evidence="2" id="KW-0863">Zinc-finger</keyword>
<keyword evidence="3" id="KW-0862">Zinc</keyword>
<feature type="compositionally biased region" description="Polar residues" evidence="5">
    <location>
        <begin position="712"/>
        <end position="727"/>
    </location>
</feature>
<name>A0A3N4LY10_9PEZI</name>
<proteinExistence type="predicted"/>
<feature type="compositionally biased region" description="Polar residues" evidence="5">
    <location>
        <begin position="882"/>
        <end position="893"/>
    </location>
</feature>
<gene>
    <name evidence="7" type="ORF">L211DRAFT_847791</name>
</gene>
<feature type="domain" description="Zinc finger PHD-type" evidence="6">
    <location>
        <begin position="34"/>
        <end position="78"/>
    </location>
</feature>
<dbReference type="GO" id="GO:0034967">
    <property type="term" value="C:Set3 complex"/>
    <property type="evidence" value="ECO:0007669"/>
    <property type="project" value="TreeGrafter"/>
</dbReference>
<feature type="compositionally biased region" description="Polar residues" evidence="5">
    <location>
        <begin position="1"/>
        <end position="11"/>
    </location>
</feature>
<feature type="compositionally biased region" description="Polar residues" evidence="5">
    <location>
        <begin position="802"/>
        <end position="813"/>
    </location>
</feature>
<sequence length="943" mass="102751">MSGNLSVYSPNVPSPHPYTPFTPDHNTSDSSEIQCICGFHHDDGFTIACDQCDTWQHVYCVDIDKDAVPEKYECPSCRPRPVDVRRAQDYQERKVDDRGREEKPRRKKTKSTSSSNPSRKKDSSSNAMQSSGPGLSVLTDRAGASGKTNSSKESTSSRKRGSNRGSVSTKSEPNTNYVVDPVNGAFGTPVGAATSNASSPAMTVTTDRNFEGESDTDMEKPQPYRYDFTDITNSKDHYASKEVQHFVNQLIIPPHDETVRWLNSHDVASVHPGLSVISLPGNSHTYSPAQHFITVDNQCQDGQLVALCKGEINFKESYRSNAINQFNLLRHPKPCVFFHPSQPVCIDSRIHGSLARFVRRSCRPNTALATVIIDGAEVAFGLFATETVPAESTMTIGWEWGYCRSIQKIVNGTPAEQLDDGDFQDAISFASTLAREIGECACVDKDECVFFKLNQCEAEVKRELSPPKLLTRTRRGSRATQSTPGSNKASPERHVSSDREDSSRSSKSLSRDLSPQTDGRMSGRDARKLQGLLSRFEKIEQGDQLAGNKRRKRNNTVCASTAITPESILKAEVVRKSKGSSTAISPLSSLRDGCDVVAPDLPLRKSPNSLSITSDELRIQMQPPPAPIKRIKKPDYVDCAMQTDECNDAWWCASTPDTSPAPIRISMKERLMQSMLREREEAATLLESRKRKQSEISDSCPSPPGKELGQESYANSVPYKSNQNTTDIPMEDGPRELVNTPEPSDETPMTSVSPSDVGPVEPVFLSQPRGPAFANTFADSSPTKVPLQEQLVDDKRTPPVSPKSTTMDFTRSPSIAAGRPFGLQVQLPAGPAFPTAPATPSPMPPLTSSPPPATPGAHAQSPSSLSATNSNFPVSALSAISSQGFQMNSTSTPKTKKLSLSEYGRRKKVDHNDKKAMISAVSEEVSISLNKGGANVASLTTST</sequence>
<dbReference type="GO" id="GO:0070210">
    <property type="term" value="C:Rpd3L-Expanded complex"/>
    <property type="evidence" value="ECO:0007669"/>
    <property type="project" value="TreeGrafter"/>
</dbReference>
<evidence type="ECO:0000313" key="7">
    <source>
        <dbReference type="EMBL" id="RPB26052.1"/>
    </source>
</evidence>
<feature type="compositionally biased region" description="Basic and acidic residues" evidence="5">
    <location>
        <begin position="490"/>
        <end position="504"/>
    </location>
</feature>
<feature type="compositionally biased region" description="Pro residues" evidence="5">
    <location>
        <begin position="837"/>
        <end position="854"/>
    </location>
</feature>
<evidence type="ECO:0000256" key="1">
    <source>
        <dbReference type="ARBA" id="ARBA00022723"/>
    </source>
</evidence>
<feature type="region of interest" description="Disordered" evidence="5">
    <location>
        <begin position="882"/>
        <end position="912"/>
    </location>
</feature>
<dbReference type="PANTHER" id="PTHR46462:SF3">
    <property type="entry name" value="UPSET, ISOFORM A"/>
    <property type="match status" value="1"/>
</dbReference>
<dbReference type="InterPro" id="IPR019786">
    <property type="entry name" value="Zinc_finger_PHD-type_CS"/>
</dbReference>
<keyword evidence="8" id="KW-1185">Reference proteome</keyword>
<reference evidence="7 8" key="1">
    <citation type="journal article" date="2018" name="Nat. Ecol. Evol.">
        <title>Pezizomycetes genomes reveal the molecular basis of ectomycorrhizal truffle lifestyle.</title>
        <authorList>
            <person name="Murat C."/>
            <person name="Payen T."/>
            <person name="Noel B."/>
            <person name="Kuo A."/>
            <person name="Morin E."/>
            <person name="Chen J."/>
            <person name="Kohler A."/>
            <person name="Krizsan K."/>
            <person name="Balestrini R."/>
            <person name="Da Silva C."/>
            <person name="Montanini B."/>
            <person name="Hainaut M."/>
            <person name="Levati E."/>
            <person name="Barry K.W."/>
            <person name="Belfiori B."/>
            <person name="Cichocki N."/>
            <person name="Clum A."/>
            <person name="Dockter R.B."/>
            <person name="Fauchery L."/>
            <person name="Guy J."/>
            <person name="Iotti M."/>
            <person name="Le Tacon F."/>
            <person name="Lindquist E.A."/>
            <person name="Lipzen A."/>
            <person name="Malagnac F."/>
            <person name="Mello A."/>
            <person name="Molinier V."/>
            <person name="Miyauchi S."/>
            <person name="Poulain J."/>
            <person name="Riccioni C."/>
            <person name="Rubini A."/>
            <person name="Sitrit Y."/>
            <person name="Splivallo R."/>
            <person name="Traeger S."/>
            <person name="Wang M."/>
            <person name="Zifcakova L."/>
            <person name="Wipf D."/>
            <person name="Zambonelli A."/>
            <person name="Paolocci F."/>
            <person name="Nowrousian M."/>
            <person name="Ottonello S."/>
            <person name="Baldrian P."/>
            <person name="Spatafora J.W."/>
            <person name="Henrissat B."/>
            <person name="Nagy L.G."/>
            <person name="Aury J.M."/>
            <person name="Wincker P."/>
            <person name="Grigoriev I.V."/>
            <person name="Bonfante P."/>
            <person name="Martin F.M."/>
        </authorList>
    </citation>
    <scope>NUCLEOTIDE SEQUENCE [LARGE SCALE GENOMIC DNA]</scope>
    <source>
        <strain evidence="7 8">ATCC MYA-4762</strain>
    </source>
</reference>
<keyword evidence="1" id="KW-0479">Metal-binding</keyword>